<dbReference type="EMBL" id="AP012052">
    <property type="protein sequence ID" value="BAJ73200.1"/>
    <property type="molecule type" value="Genomic_DNA"/>
</dbReference>
<dbReference type="AlphaFoldDB" id="E8N8Z1"/>
<dbReference type="KEGG" id="mts:MTES_0236"/>
<sequence>MSVQIIDVRMAASGSGHEAISHYQWKDLENGSSNWADKASMVDWVRRNPNQAWVGGPVKSAWVEVVENPGGAPYLRTRADGVLSDNLLSLPGAR</sequence>
<reference evidence="1 2" key="1">
    <citation type="journal article" date="2011" name="J. Bacteriol.">
        <title>Genome sequence of Microbacterium testaceum StLB037, an N-acylhomoserine lactone-degrading bacterium isolated from potato leaves.</title>
        <authorList>
            <person name="Morohoshi T."/>
            <person name="Wang W.-Z."/>
            <person name="Someya N."/>
            <person name="Ikeda T."/>
        </authorList>
    </citation>
    <scope>NUCLEOTIDE SEQUENCE [LARGE SCALE GENOMIC DNA]</scope>
    <source>
        <strain evidence="1 2">StLB037</strain>
    </source>
</reference>
<evidence type="ECO:0000313" key="2">
    <source>
        <dbReference type="Proteomes" id="UP000008975"/>
    </source>
</evidence>
<reference key="2">
    <citation type="submission" date="2011-02" db="EMBL/GenBank/DDBJ databases">
        <title>Genome sequence of Microbacterium testaceum StLB037.</title>
        <authorList>
            <person name="Morohoshi T."/>
            <person name="Wang W.Z."/>
            <person name="Someya N."/>
            <person name="Ikeda T."/>
        </authorList>
    </citation>
    <scope>NUCLEOTIDE SEQUENCE</scope>
    <source>
        <strain>StLB037</strain>
    </source>
</reference>
<proteinExistence type="predicted"/>
<dbReference type="HOGENOM" id="CLU_159803_1_0_11"/>
<dbReference type="eggNOG" id="ENOG50302BF">
    <property type="taxonomic scope" value="Bacteria"/>
</dbReference>
<dbReference type="Pfam" id="PF13031">
    <property type="entry name" value="DUF3892"/>
    <property type="match status" value="1"/>
</dbReference>
<name>E8N8Z1_MICTS</name>
<dbReference type="Proteomes" id="UP000008975">
    <property type="component" value="Chromosome"/>
</dbReference>
<evidence type="ECO:0008006" key="3">
    <source>
        <dbReference type="Google" id="ProtNLM"/>
    </source>
</evidence>
<dbReference type="OrthoDB" id="826539at2"/>
<organism evidence="1 2">
    <name type="scientific">Microbacterium testaceum (strain StLB037)</name>
    <dbReference type="NCBI Taxonomy" id="979556"/>
    <lineage>
        <taxon>Bacteria</taxon>
        <taxon>Bacillati</taxon>
        <taxon>Actinomycetota</taxon>
        <taxon>Actinomycetes</taxon>
        <taxon>Micrococcales</taxon>
        <taxon>Microbacteriaceae</taxon>
        <taxon>Microbacterium</taxon>
    </lineage>
</organism>
<dbReference type="InterPro" id="IPR024997">
    <property type="entry name" value="DUF3892"/>
</dbReference>
<protein>
    <recommendedName>
        <fullName evidence="3">DUF3892 domain-containing protein</fullName>
    </recommendedName>
</protein>
<gene>
    <name evidence="1" type="ordered locus">MTES_0236</name>
</gene>
<dbReference type="RefSeq" id="WP_013583327.1">
    <property type="nucleotide sequence ID" value="NC_015125.1"/>
</dbReference>
<evidence type="ECO:0000313" key="1">
    <source>
        <dbReference type="EMBL" id="BAJ73200.1"/>
    </source>
</evidence>
<accession>E8N8Z1</accession>